<proteinExistence type="predicted"/>
<organism evidence="2 3">
    <name type="scientific">Folsomia candida</name>
    <name type="common">Springtail</name>
    <dbReference type="NCBI Taxonomy" id="158441"/>
    <lineage>
        <taxon>Eukaryota</taxon>
        <taxon>Metazoa</taxon>
        <taxon>Ecdysozoa</taxon>
        <taxon>Arthropoda</taxon>
        <taxon>Hexapoda</taxon>
        <taxon>Collembola</taxon>
        <taxon>Entomobryomorpha</taxon>
        <taxon>Isotomoidea</taxon>
        <taxon>Isotomidae</taxon>
        <taxon>Proisotominae</taxon>
        <taxon>Folsomia</taxon>
    </lineage>
</organism>
<feature type="region of interest" description="Disordered" evidence="1">
    <location>
        <begin position="39"/>
        <end position="59"/>
    </location>
</feature>
<comment type="caution">
    <text evidence="2">The sequence shown here is derived from an EMBL/GenBank/DDBJ whole genome shotgun (WGS) entry which is preliminary data.</text>
</comment>
<name>A0A226ECU0_FOLCA</name>
<feature type="compositionally biased region" description="Basic and acidic residues" evidence="1">
    <location>
        <begin position="280"/>
        <end position="289"/>
    </location>
</feature>
<reference evidence="2 3" key="1">
    <citation type="submission" date="2015-12" db="EMBL/GenBank/DDBJ databases">
        <title>The genome of Folsomia candida.</title>
        <authorList>
            <person name="Faddeeva A."/>
            <person name="Derks M.F."/>
            <person name="Anvar Y."/>
            <person name="Smit S."/>
            <person name="Van Straalen N."/>
            <person name="Roelofs D."/>
        </authorList>
    </citation>
    <scope>NUCLEOTIDE SEQUENCE [LARGE SCALE GENOMIC DNA]</scope>
    <source>
        <strain evidence="2 3">VU population</strain>
        <tissue evidence="2">Whole body</tissue>
    </source>
</reference>
<sequence>MATQNQQLAITSHSMDALDNKSALKFRRRCKDVLRVLDPKIDSQPKKKSNRTPFQPKRTKFSKLNIPFGDDKDVESFDEKTPSLSRLAAVSDNLHALSLRLNGILLTMDPKPPTSQEFWRVTVENVEPFLGDKHCPGHIQCRCKKMNHYGFGPLLSAVANSRKTAPNASLKLQMTKDNLLNKIDIPTMTREMEARNVELSMKNNIIRLKNEMLMTMISKQREEYKKMREGITKLQKRLEGHIEDHYDAEPKCCKDKDKPRNRKPRRLSNSSTDSNWDEPVEVKTGKNGERNNGVSPK</sequence>
<protein>
    <submittedName>
        <fullName evidence="2">Uncharacterized protein</fullName>
    </submittedName>
</protein>
<dbReference type="Proteomes" id="UP000198287">
    <property type="component" value="Unassembled WGS sequence"/>
</dbReference>
<feature type="compositionally biased region" description="Basic and acidic residues" evidence="1">
    <location>
        <begin position="249"/>
        <end position="258"/>
    </location>
</feature>
<feature type="region of interest" description="Disordered" evidence="1">
    <location>
        <begin position="249"/>
        <end position="297"/>
    </location>
</feature>
<accession>A0A226ECU0</accession>
<evidence type="ECO:0000313" key="2">
    <source>
        <dbReference type="EMBL" id="OXA55259.1"/>
    </source>
</evidence>
<gene>
    <name evidence="2" type="ORF">Fcan01_08826</name>
</gene>
<evidence type="ECO:0000313" key="3">
    <source>
        <dbReference type="Proteomes" id="UP000198287"/>
    </source>
</evidence>
<keyword evidence="3" id="KW-1185">Reference proteome</keyword>
<dbReference type="EMBL" id="LNIX01000004">
    <property type="protein sequence ID" value="OXA55259.1"/>
    <property type="molecule type" value="Genomic_DNA"/>
</dbReference>
<dbReference type="AlphaFoldDB" id="A0A226ECU0"/>
<evidence type="ECO:0000256" key="1">
    <source>
        <dbReference type="SAM" id="MobiDB-lite"/>
    </source>
</evidence>